<dbReference type="InterPro" id="IPR032710">
    <property type="entry name" value="NTF2-like_dom_sf"/>
</dbReference>
<dbReference type="RefSeq" id="WP_377851295.1">
    <property type="nucleotide sequence ID" value="NZ_JBHLZU010000007.1"/>
</dbReference>
<evidence type="ECO:0000259" key="1">
    <source>
        <dbReference type="Pfam" id="PF12680"/>
    </source>
</evidence>
<dbReference type="EMBL" id="JBHLZU010000007">
    <property type="protein sequence ID" value="MFB9904133.1"/>
    <property type="molecule type" value="Genomic_DNA"/>
</dbReference>
<keyword evidence="3" id="KW-1185">Reference proteome</keyword>
<sequence>MSERARQPEDLGRLFVERANAGDVEGLVALYEPDAVLAVPGGQVQGAALIREFYAKLLADGPRFAPGEGQPALRKGNLALTSTLLPGGNATAEVARRQPDGSWRWVVDQPTVLPPG</sequence>
<dbReference type="Proteomes" id="UP001589693">
    <property type="component" value="Unassembled WGS sequence"/>
</dbReference>
<comment type="caution">
    <text evidence="2">The sequence shown here is derived from an EMBL/GenBank/DDBJ whole genome shotgun (WGS) entry which is preliminary data.</text>
</comment>
<protein>
    <submittedName>
        <fullName evidence="2">YybH family protein</fullName>
    </submittedName>
</protein>
<evidence type="ECO:0000313" key="3">
    <source>
        <dbReference type="Proteomes" id="UP001589693"/>
    </source>
</evidence>
<dbReference type="SUPFAM" id="SSF54427">
    <property type="entry name" value="NTF2-like"/>
    <property type="match status" value="1"/>
</dbReference>
<proteinExistence type="predicted"/>
<accession>A0ABV5ZTC1</accession>
<name>A0ABV5ZTC1_9PSEU</name>
<dbReference type="InterPro" id="IPR037401">
    <property type="entry name" value="SnoaL-like"/>
</dbReference>
<reference evidence="2 3" key="1">
    <citation type="submission" date="2024-09" db="EMBL/GenBank/DDBJ databases">
        <authorList>
            <person name="Sun Q."/>
            <person name="Mori K."/>
        </authorList>
    </citation>
    <scope>NUCLEOTIDE SEQUENCE [LARGE SCALE GENOMIC DNA]</scope>
    <source>
        <strain evidence="2 3">TBRC 7907</strain>
    </source>
</reference>
<organism evidence="2 3">
    <name type="scientific">Allokutzneria oryzae</name>
    <dbReference type="NCBI Taxonomy" id="1378989"/>
    <lineage>
        <taxon>Bacteria</taxon>
        <taxon>Bacillati</taxon>
        <taxon>Actinomycetota</taxon>
        <taxon>Actinomycetes</taxon>
        <taxon>Pseudonocardiales</taxon>
        <taxon>Pseudonocardiaceae</taxon>
        <taxon>Allokutzneria</taxon>
    </lineage>
</organism>
<gene>
    <name evidence="2" type="ORF">ACFFQA_09285</name>
</gene>
<dbReference type="Pfam" id="PF12680">
    <property type="entry name" value="SnoaL_2"/>
    <property type="match status" value="1"/>
</dbReference>
<dbReference type="Gene3D" id="3.10.450.50">
    <property type="match status" value="1"/>
</dbReference>
<evidence type="ECO:0000313" key="2">
    <source>
        <dbReference type="EMBL" id="MFB9904133.1"/>
    </source>
</evidence>
<feature type="domain" description="SnoaL-like" evidence="1">
    <location>
        <begin position="15"/>
        <end position="64"/>
    </location>
</feature>